<keyword evidence="2" id="KW-1185">Reference proteome</keyword>
<protein>
    <submittedName>
        <fullName evidence="1">Uncharacterized protein</fullName>
    </submittedName>
</protein>
<dbReference type="Proteomes" id="UP000250078">
    <property type="component" value="Unassembled WGS sequence"/>
</dbReference>
<accession>A0ACC8EL23</accession>
<evidence type="ECO:0000313" key="2">
    <source>
        <dbReference type="Proteomes" id="UP000250078"/>
    </source>
</evidence>
<reference evidence="1 2" key="1">
    <citation type="journal article" date="2016" name="Nat. Commun.">
        <title>Ectomycorrhizal ecology is imprinted in the genome of the dominant symbiotic fungus Cenococcum geophilum.</title>
        <authorList>
            <consortium name="DOE Joint Genome Institute"/>
            <person name="Peter M."/>
            <person name="Kohler A."/>
            <person name="Ohm R.A."/>
            <person name="Kuo A."/>
            <person name="Krutzmann J."/>
            <person name="Morin E."/>
            <person name="Arend M."/>
            <person name="Barry K.W."/>
            <person name="Binder M."/>
            <person name="Choi C."/>
            <person name="Clum A."/>
            <person name="Copeland A."/>
            <person name="Grisel N."/>
            <person name="Haridas S."/>
            <person name="Kipfer T."/>
            <person name="LaButti K."/>
            <person name="Lindquist E."/>
            <person name="Lipzen A."/>
            <person name="Maire R."/>
            <person name="Meier B."/>
            <person name="Mihaltcheva S."/>
            <person name="Molinier V."/>
            <person name="Murat C."/>
            <person name="Poggeler S."/>
            <person name="Quandt C.A."/>
            <person name="Sperisen C."/>
            <person name="Tritt A."/>
            <person name="Tisserant E."/>
            <person name="Crous P.W."/>
            <person name="Henrissat B."/>
            <person name="Nehls U."/>
            <person name="Egli S."/>
            <person name="Spatafora J.W."/>
            <person name="Grigoriev I.V."/>
            <person name="Martin F.M."/>
        </authorList>
    </citation>
    <scope>NUCLEOTIDE SEQUENCE [LARGE SCALE GENOMIC DNA]</scope>
    <source>
        <strain evidence="1 2">1.58</strain>
    </source>
</reference>
<organism evidence="1 2">
    <name type="scientific">Cenococcum geophilum 1.58</name>
    <dbReference type="NCBI Taxonomy" id="794803"/>
    <lineage>
        <taxon>Eukaryota</taxon>
        <taxon>Fungi</taxon>
        <taxon>Dikarya</taxon>
        <taxon>Ascomycota</taxon>
        <taxon>Pezizomycotina</taxon>
        <taxon>Dothideomycetes</taxon>
        <taxon>Pleosporomycetidae</taxon>
        <taxon>Gloniales</taxon>
        <taxon>Gloniaceae</taxon>
        <taxon>Cenococcum</taxon>
    </lineage>
</organism>
<gene>
    <name evidence="1" type="ORF">K441DRAFT_19926</name>
</gene>
<dbReference type="EMBL" id="KV748276">
    <property type="protein sequence ID" value="OCK86978.1"/>
    <property type="molecule type" value="Genomic_DNA"/>
</dbReference>
<evidence type="ECO:0000313" key="1">
    <source>
        <dbReference type="EMBL" id="OCK86978.1"/>
    </source>
</evidence>
<proteinExistence type="predicted"/>
<name>A0ACC8EL23_9PEZI</name>
<sequence>MFIPLDSPLAKALFAANETTLRHTLLKICRESEEAHKLVMAEMFVEPPVEQPVEQPLNGEPASKKRKHDTHEAAETALVRRYARCKNCKEDYDVHLNLKHGEGKGCVWHDGELEIMDEDFPDDDEVQYGNVDPYTDWRREEFPDGFEWTCCEGNANAEGCRKTRHDCDNSTDDESPSEEEESDESDNEDSIL</sequence>